<feature type="disulfide bond" evidence="18">
    <location>
        <begin position="737"/>
        <end position="795"/>
    </location>
</feature>
<evidence type="ECO:0000256" key="3">
    <source>
        <dbReference type="ARBA" id="ARBA00022475"/>
    </source>
</evidence>
<feature type="region of interest" description="Disordered" evidence="19">
    <location>
        <begin position="874"/>
        <end position="897"/>
    </location>
</feature>
<keyword evidence="4 20" id="KW-0812">Transmembrane</keyword>
<evidence type="ECO:0000256" key="19">
    <source>
        <dbReference type="SAM" id="MobiDB-lite"/>
    </source>
</evidence>
<name>A0AAN7P1C6_9COLE</name>
<dbReference type="GO" id="GO:0038023">
    <property type="term" value="F:signaling receptor activity"/>
    <property type="evidence" value="ECO:0007669"/>
    <property type="project" value="InterPro"/>
</dbReference>
<feature type="domain" description="Ionotropic glutamate receptor C-terminal" evidence="22">
    <location>
        <begin position="418"/>
        <end position="788"/>
    </location>
</feature>
<evidence type="ECO:0000256" key="17">
    <source>
        <dbReference type="PIRSR" id="PIRSR601508-2"/>
    </source>
</evidence>
<keyword evidence="3" id="KW-1003">Cell membrane</keyword>
<evidence type="ECO:0000256" key="5">
    <source>
        <dbReference type="ARBA" id="ARBA00022989"/>
    </source>
</evidence>
<dbReference type="PRINTS" id="PR00177">
    <property type="entry name" value="NMDARECEPTOR"/>
</dbReference>
<evidence type="ECO:0000313" key="24">
    <source>
        <dbReference type="EMBL" id="KAK4878200.1"/>
    </source>
</evidence>
<dbReference type="AlphaFoldDB" id="A0AAN7P1C6"/>
<evidence type="ECO:0000256" key="18">
    <source>
        <dbReference type="PIRSR" id="PIRSR601508-3"/>
    </source>
</evidence>
<feature type="binding site" evidence="16">
    <location>
        <position position="674"/>
    </location>
    <ligand>
        <name>L-glutamate</name>
        <dbReference type="ChEBI" id="CHEBI:29985"/>
    </ligand>
</feature>
<dbReference type="InterPro" id="IPR001320">
    <property type="entry name" value="Iontro_rcpt_C"/>
</dbReference>
<evidence type="ECO:0000256" key="2">
    <source>
        <dbReference type="ARBA" id="ARBA00022448"/>
    </source>
</evidence>
<dbReference type="InterPro" id="IPR028082">
    <property type="entry name" value="Peripla_BP_I"/>
</dbReference>
<dbReference type="GO" id="GO:0015276">
    <property type="term" value="F:ligand-gated monoatomic ion channel activity"/>
    <property type="evidence" value="ECO:0007669"/>
    <property type="project" value="InterPro"/>
</dbReference>
<proteinExistence type="inferred from homology"/>
<feature type="chain" id="PRO_5043033687" evidence="21">
    <location>
        <begin position="19"/>
        <end position="918"/>
    </location>
</feature>
<keyword evidence="11" id="KW-0325">Glycoprotein</keyword>
<dbReference type="SUPFAM" id="SSF53822">
    <property type="entry name" value="Periplasmic binding protein-like I"/>
    <property type="match status" value="1"/>
</dbReference>
<feature type="binding site" evidence="16">
    <location>
        <position position="725"/>
    </location>
    <ligand>
        <name>L-glutamate</name>
        <dbReference type="ChEBI" id="CHEBI:29985"/>
    </ligand>
</feature>
<dbReference type="Pfam" id="PF00060">
    <property type="entry name" value="Lig_chan"/>
    <property type="match status" value="1"/>
</dbReference>
<feature type="binding site" evidence="16">
    <location>
        <position position="503"/>
    </location>
    <ligand>
        <name>L-glutamate</name>
        <dbReference type="ChEBI" id="CHEBI:29985"/>
    </ligand>
</feature>
<evidence type="ECO:0000256" key="16">
    <source>
        <dbReference type="PIRSR" id="PIRSR601508-1"/>
    </source>
</evidence>
<keyword evidence="14" id="KW-0407">Ion channel</keyword>
<dbReference type="EMBL" id="JARPUR010000004">
    <property type="protein sequence ID" value="KAK4878200.1"/>
    <property type="molecule type" value="Genomic_DNA"/>
</dbReference>
<reference evidence="25" key="1">
    <citation type="submission" date="2023-01" db="EMBL/GenBank/DDBJ databases">
        <title>Key to firefly adult light organ development and bioluminescence: homeobox transcription factors regulate luciferase expression and transportation to peroxisome.</title>
        <authorList>
            <person name="Fu X."/>
        </authorList>
    </citation>
    <scope>NUCLEOTIDE SEQUENCE [LARGE SCALE GENOMIC DNA]</scope>
</reference>
<evidence type="ECO:0000313" key="25">
    <source>
        <dbReference type="Proteomes" id="UP001353858"/>
    </source>
</evidence>
<evidence type="ECO:0000256" key="12">
    <source>
        <dbReference type="ARBA" id="ARBA00023257"/>
    </source>
</evidence>
<sequence length="918" mass="103825">MKFHFFHFCLIFPHFVLSEKRQYSDNKFTIASLFNKENSDAELAFKYAAHWHSLYSGEGTSYNSVVQKVPEGNTFASSKIVCNMTQNNNRLIAIFGPESHKTNAIVQSICKKLEIPHIQTSWQPSTNFPPIISLNFYPAANILAEGFATIVKHMNWKSYAIVYQRDEALIRLQAILKIPESSDNPVTVRQLEESGDYRTMLKLLKFSGITKIILDCDTDDVVDVLQQAQEVGLLNYPTSYLITSLDAHTLDYSSLNTNANITMVRLFNPNNEDLIRHIKSWEVGEMRHNQHVLATPQTVRTDAVLMIDAVNLLIEAVNHLNKTEMISPRSMSCHDSDTWEGGYRIAAYMKEHRLANPISGPIVFDQFGRRTNFNLQLIELNSNLVKATWCPENGTKLNITISAKQRQQMVLRSLQKQRIVVSSKLVDPYLMESNAPRTADSIASRYEGYAVDLIELIARELNFTYVFTITESNGNYDEASGLWNGVVGDVVNGVAQLGICDLTITHQRRQVVDFSNPFMTLGISILYKKPSAGEPNMFAFIDPLAEDVWMYTATAYLGVSIVLYLIARMAPGDWENPHPCDENPEQLENAWNLGNALWLTMGSIMTQGCDILPKGISTRMAVSMWWFFSLLMTSSYTANLAAYLAKERSGVSIKSVDDLIAQNKIKFGTLINGSTYEFFKESDYSKYQAVWNKMSGFKPTTFVGKNNEGVRKVLNKNQDYAFFMESASMEYEISKHCELAEIGDWLDSKGYGIAMPIDAPYRGEINSAILKYQESGTLQTLKKRWWKELIKKDPCELPDDENQTKEDGLKLANVGGVFLVLGIGVTVSFLIAVVEFLWNARNISVEEGVPYLHVLAAELKFAVNLWVTKKAVRGENKDDSPEASENRLDEEKPYQDESLFPLHIMNRLTENRSSSHHS</sequence>
<dbReference type="SUPFAM" id="SSF53850">
    <property type="entry name" value="Periplasmic binding protein-like II"/>
    <property type="match status" value="1"/>
</dbReference>
<dbReference type="SUPFAM" id="SSF81324">
    <property type="entry name" value="Voltage-gated potassium channels"/>
    <property type="match status" value="1"/>
</dbReference>
<keyword evidence="13" id="KW-1071">Ligand-gated ion channel</keyword>
<evidence type="ECO:0000256" key="15">
    <source>
        <dbReference type="ARBA" id="ARBA00034104"/>
    </source>
</evidence>
<keyword evidence="2" id="KW-0813">Transport</keyword>
<dbReference type="Gene3D" id="3.40.50.2300">
    <property type="match status" value="2"/>
</dbReference>
<dbReference type="GO" id="GO:0045211">
    <property type="term" value="C:postsynaptic membrane"/>
    <property type="evidence" value="ECO:0007669"/>
    <property type="project" value="UniProtKB-SubCell"/>
</dbReference>
<feature type="binding site" evidence="16">
    <location>
        <position position="675"/>
    </location>
    <ligand>
        <name>L-glutamate</name>
        <dbReference type="ChEBI" id="CHEBI:29985"/>
    </ligand>
</feature>
<keyword evidence="7" id="KW-0175">Coiled coil</keyword>
<evidence type="ECO:0000256" key="9">
    <source>
        <dbReference type="ARBA" id="ARBA00023136"/>
    </source>
</evidence>
<protein>
    <submittedName>
        <fullName evidence="24">Uncharacterized protein</fullName>
    </submittedName>
</protein>
<evidence type="ECO:0000256" key="8">
    <source>
        <dbReference type="ARBA" id="ARBA00023065"/>
    </source>
</evidence>
<keyword evidence="5 20" id="KW-1133">Transmembrane helix</keyword>
<feature type="compositionally biased region" description="Basic and acidic residues" evidence="19">
    <location>
        <begin position="874"/>
        <end position="895"/>
    </location>
</feature>
<gene>
    <name evidence="24" type="ORF">RN001_010706</name>
</gene>
<comment type="similarity">
    <text evidence="1">Belongs to the glutamate-gated ion channel (TC 1.A.10.1) family.</text>
</comment>
<dbReference type="GO" id="GO:0043226">
    <property type="term" value="C:organelle"/>
    <property type="evidence" value="ECO:0007669"/>
    <property type="project" value="UniProtKB-ARBA"/>
</dbReference>
<comment type="caution">
    <text evidence="24">The sequence shown here is derived from an EMBL/GenBank/DDBJ whole genome shotgun (WGS) entry which is preliminary data.</text>
</comment>
<dbReference type="InterPro" id="IPR015683">
    <property type="entry name" value="Ionotropic_Glu_rcpt"/>
</dbReference>
<keyword evidence="6" id="KW-0770">Synapse</keyword>
<evidence type="ECO:0000256" key="21">
    <source>
        <dbReference type="SAM" id="SignalP"/>
    </source>
</evidence>
<dbReference type="Pfam" id="PF01094">
    <property type="entry name" value="ANF_receptor"/>
    <property type="match status" value="1"/>
</dbReference>
<keyword evidence="18" id="KW-1015">Disulfide bond</keyword>
<feature type="site" description="Crucial to convey clamshell closure to channel opening" evidence="17">
    <location>
        <position position="653"/>
    </location>
</feature>
<feature type="site" description="Interaction with the cone snail toxin Con-ikot-ikot" evidence="17">
    <location>
        <position position="771"/>
    </location>
</feature>
<organism evidence="24 25">
    <name type="scientific">Aquatica leii</name>
    <dbReference type="NCBI Taxonomy" id="1421715"/>
    <lineage>
        <taxon>Eukaryota</taxon>
        <taxon>Metazoa</taxon>
        <taxon>Ecdysozoa</taxon>
        <taxon>Arthropoda</taxon>
        <taxon>Hexapoda</taxon>
        <taxon>Insecta</taxon>
        <taxon>Pterygota</taxon>
        <taxon>Neoptera</taxon>
        <taxon>Endopterygota</taxon>
        <taxon>Coleoptera</taxon>
        <taxon>Polyphaga</taxon>
        <taxon>Elateriformia</taxon>
        <taxon>Elateroidea</taxon>
        <taxon>Lampyridae</taxon>
        <taxon>Luciolinae</taxon>
        <taxon>Aquatica</taxon>
    </lineage>
</organism>
<evidence type="ECO:0000259" key="23">
    <source>
        <dbReference type="SMART" id="SM00918"/>
    </source>
</evidence>
<dbReference type="FunFam" id="3.40.190.10:FF:000061">
    <property type="entry name" value="Glutamate receptor, ionotropic kainate"/>
    <property type="match status" value="1"/>
</dbReference>
<evidence type="ECO:0000256" key="1">
    <source>
        <dbReference type="ARBA" id="ARBA00008685"/>
    </source>
</evidence>
<feature type="transmembrane region" description="Helical" evidence="20">
    <location>
        <begin position="624"/>
        <end position="645"/>
    </location>
</feature>
<evidence type="ECO:0000259" key="22">
    <source>
        <dbReference type="SMART" id="SM00079"/>
    </source>
</evidence>
<dbReference type="CDD" id="cd06382">
    <property type="entry name" value="PBP1_iGluR_Kainate"/>
    <property type="match status" value="1"/>
</dbReference>
<feature type="site" description="Interaction with the cone snail toxin Con-ikot-ikot" evidence="17">
    <location>
        <position position="680"/>
    </location>
</feature>
<keyword evidence="10" id="KW-0675">Receptor</keyword>
<dbReference type="PANTHER" id="PTHR18966">
    <property type="entry name" value="IONOTROPIC GLUTAMATE RECEPTOR"/>
    <property type="match status" value="1"/>
</dbReference>
<feature type="signal peptide" evidence="21">
    <location>
        <begin position="1"/>
        <end position="18"/>
    </location>
</feature>
<keyword evidence="25" id="KW-1185">Reference proteome</keyword>
<feature type="binding site" evidence="16">
    <location>
        <position position="508"/>
    </location>
    <ligand>
        <name>L-glutamate</name>
        <dbReference type="ChEBI" id="CHEBI:29985"/>
    </ligand>
</feature>
<dbReference type="Pfam" id="PF10613">
    <property type="entry name" value="Lig_chan-Glu_bd"/>
    <property type="match status" value="1"/>
</dbReference>
<dbReference type="Gene3D" id="1.10.287.70">
    <property type="match status" value="1"/>
</dbReference>
<dbReference type="SMART" id="SM00918">
    <property type="entry name" value="Lig_chan-Glu_bd"/>
    <property type="match status" value="1"/>
</dbReference>
<evidence type="ECO:0000256" key="11">
    <source>
        <dbReference type="ARBA" id="ARBA00023180"/>
    </source>
</evidence>
<evidence type="ECO:0000256" key="6">
    <source>
        <dbReference type="ARBA" id="ARBA00023018"/>
    </source>
</evidence>
<dbReference type="SMART" id="SM00079">
    <property type="entry name" value="PBPe"/>
    <property type="match status" value="1"/>
</dbReference>
<dbReference type="Proteomes" id="UP001353858">
    <property type="component" value="Unassembled WGS sequence"/>
</dbReference>
<accession>A0AAN7P1C6</accession>
<keyword evidence="8" id="KW-0406">Ion transport</keyword>
<evidence type="ECO:0000256" key="4">
    <source>
        <dbReference type="ARBA" id="ARBA00022692"/>
    </source>
</evidence>
<keyword evidence="21" id="KW-0732">Signal</keyword>
<evidence type="ECO:0000256" key="13">
    <source>
        <dbReference type="ARBA" id="ARBA00023286"/>
    </source>
</evidence>
<evidence type="ECO:0000256" key="20">
    <source>
        <dbReference type="SAM" id="Phobius"/>
    </source>
</evidence>
<keyword evidence="9 20" id="KW-0472">Membrane</keyword>
<feature type="transmembrane region" description="Helical" evidence="20">
    <location>
        <begin position="811"/>
        <end position="838"/>
    </location>
</feature>
<evidence type="ECO:0000256" key="7">
    <source>
        <dbReference type="ARBA" id="ARBA00023054"/>
    </source>
</evidence>
<dbReference type="FunFam" id="3.40.190.10:FF:000078">
    <property type="entry name" value="glutamate receptor ionotropic, NMDA 3B"/>
    <property type="match status" value="1"/>
</dbReference>
<dbReference type="InterPro" id="IPR019594">
    <property type="entry name" value="Glu/Gly-bd"/>
</dbReference>
<feature type="domain" description="Ionotropic glutamate receptor L-glutamate and glycine-binding" evidence="23">
    <location>
        <begin position="428"/>
        <end position="492"/>
    </location>
</feature>
<dbReference type="FunFam" id="1.10.287.70:FF:000010">
    <property type="entry name" value="Putative glutamate receptor ionotropic kainate 1"/>
    <property type="match status" value="1"/>
</dbReference>
<dbReference type="InterPro" id="IPR001828">
    <property type="entry name" value="ANF_lig-bd_rcpt"/>
</dbReference>
<keyword evidence="12" id="KW-0628">Postsynaptic cell membrane</keyword>
<evidence type="ECO:0000256" key="10">
    <source>
        <dbReference type="ARBA" id="ARBA00023170"/>
    </source>
</evidence>
<dbReference type="InterPro" id="IPR001508">
    <property type="entry name" value="Iono_Glu_rcpt_met"/>
</dbReference>
<evidence type="ECO:0000256" key="14">
    <source>
        <dbReference type="ARBA" id="ARBA00023303"/>
    </source>
</evidence>
<dbReference type="Gene3D" id="3.40.190.10">
    <property type="entry name" value="Periplasmic binding protein-like II"/>
    <property type="match status" value="1"/>
</dbReference>
<comment type="subcellular location">
    <subcellularLocation>
        <location evidence="15">Postsynaptic cell membrane</location>
        <topology evidence="15">Multi-pass membrane protein</topology>
    </subcellularLocation>
</comment>